<dbReference type="SUPFAM" id="SSF56112">
    <property type="entry name" value="Protein kinase-like (PK-like)"/>
    <property type="match status" value="1"/>
</dbReference>
<evidence type="ECO:0000256" key="1">
    <source>
        <dbReference type="ARBA" id="ARBA00022679"/>
    </source>
</evidence>
<name>X0U433_9ZZZZ</name>
<dbReference type="AlphaFoldDB" id="X0U433"/>
<accession>X0U433</accession>
<keyword evidence="1" id="KW-0808">Transferase</keyword>
<evidence type="ECO:0000256" key="3">
    <source>
        <dbReference type="ARBA" id="ARBA00022777"/>
    </source>
</evidence>
<dbReference type="Gene3D" id="3.30.200.20">
    <property type="entry name" value="Phosphorylase Kinase, domain 1"/>
    <property type="match status" value="1"/>
</dbReference>
<feature type="domain" description="Protein kinase" evidence="5">
    <location>
        <begin position="89"/>
        <end position="283"/>
    </location>
</feature>
<evidence type="ECO:0000313" key="6">
    <source>
        <dbReference type="EMBL" id="GAF83245.1"/>
    </source>
</evidence>
<feature type="non-terminal residue" evidence="6">
    <location>
        <position position="283"/>
    </location>
</feature>
<dbReference type="InterPro" id="IPR011009">
    <property type="entry name" value="Kinase-like_dom_sf"/>
</dbReference>
<keyword evidence="4" id="KW-0067">ATP-binding</keyword>
<keyword evidence="2" id="KW-0547">Nucleotide-binding</keyword>
<dbReference type="Pfam" id="PF00069">
    <property type="entry name" value="Pkinase"/>
    <property type="match status" value="1"/>
</dbReference>
<dbReference type="EMBL" id="BARS01002238">
    <property type="protein sequence ID" value="GAF83245.1"/>
    <property type="molecule type" value="Genomic_DNA"/>
</dbReference>
<dbReference type="SMART" id="SM00220">
    <property type="entry name" value="S_TKc"/>
    <property type="match status" value="1"/>
</dbReference>
<proteinExistence type="predicted"/>
<dbReference type="PANTHER" id="PTHR43289">
    <property type="entry name" value="MITOGEN-ACTIVATED PROTEIN KINASE KINASE KINASE 20-RELATED"/>
    <property type="match status" value="1"/>
</dbReference>
<dbReference type="InterPro" id="IPR000719">
    <property type="entry name" value="Prot_kinase_dom"/>
</dbReference>
<dbReference type="CDD" id="cd14014">
    <property type="entry name" value="STKc_PknB_like"/>
    <property type="match status" value="1"/>
</dbReference>
<dbReference type="GO" id="GO:0004674">
    <property type="term" value="F:protein serine/threonine kinase activity"/>
    <property type="evidence" value="ECO:0007669"/>
    <property type="project" value="TreeGrafter"/>
</dbReference>
<evidence type="ECO:0000259" key="5">
    <source>
        <dbReference type="PROSITE" id="PS50011"/>
    </source>
</evidence>
<dbReference type="PROSITE" id="PS50011">
    <property type="entry name" value="PROTEIN_KINASE_DOM"/>
    <property type="match status" value="1"/>
</dbReference>
<dbReference type="GO" id="GO:0005524">
    <property type="term" value="F:ATP binding"/>
    <property type="evidence" value="ECO:0007669"/>
    <property type="project" value="UniProtKB-KW"/>
</dbReference>
<keyword evidence="3" id="KW-0418">Kinase</keyword>
<dbReference type="InterPro" id="IPR008271">
    <property type="entry name" value="Ser/Thr_kinase_AS"/>
</dbReference>
<reference evidence="6" key="1">
    <citation type="journal article" date="2014" name="Front. Microbiol.">
        <title>High frequency of phylogenetically diverse reductive dehalogenase-homologous genes in deep subseafloor sedimentary metagenomes.</title>
        <authorList>
            <person name="Kawai M."/>
            <person name="Futagami T."/>
            <person name="Toyoda A."/>
            <person name="Takaki Y."/>
            <person name="Nishi S."/>
            <person name="Hori S."/>
            <person name="Arai W."/>
            <person name="Tsubouchi T."/>
            <person name="Morono Y."/>
            <person name="Uchiyama I."/>
            <person name="Ito T."/>
            <person name="Fujiyama A."/>
            <person name="Inagaki F."/>
            <person name="Takami H."/>
        </authorList>
    </citation>
    <scope>NUCLEOTIDE SEQUENCE</scope>
    <source>
        <strain evidence="6">Expedition CK06-06</strain>
    </source>
</reference>
<dbReference type="PROSITE" id="PS00108">
    <property type="entry name" value="PROTEIN_KINASE_ST"/>
    <property type="match status" value="1"/>
</dbReference>
<dbReference type="Gene3D" id="1.10.510.10">
    <property type="entry name" value="Transferase(Phosphotransferase) domain 1"/>
    <property type="match status" value="1"/>
</dbReference>
<dbReference type="PANTHER" id="PTHR43289:SF6">
    <property type="entry name" value="SERINE_THREONINE-PROTEIN KINASE NEKL-3"/>
    <property type="match status" value="1"/>
</dbReference>
<sequence length="283" mass="31643">MTSERLQRAHELFDEALKRPASERAAFVADASGDDAELRAQVESLLEHDQQAGEDFMRPPESKSQAFQAALAAAEKRPDPLIGKRIGRYQVQSVIAAGGMGTVYEALQEQPHRIVALKVMNRNVASSSALRRFQFESQILAHLRHPNIAQIYEAGVHQFDPSRDRERAVLADAVPYFAMEYVPGAKRITQYAEERRLDTRRRLELFTQVCDAVHHGHQKGVIHRDLKPANILIDSSGQPKVIDFGVARGTDSDLSITTQQTQTGQFVGTMQYMSPEQCDADPH</sequence>
<protein>
    <recommendedName>
        <fullName evidence="5">Protein kinase domain-containing protein</fullName>
    </recommendedName>
</protein>
<gene>
    <name evidence="6" type="ORF">S01H1_04221</name>
</gene>
<evidence type="ECO:0000256" key="2">
    <source>
        <dbReference type="ARBA" id="ARBA00022741"/>
    </source>
</evidence>
<comment type="caution">
    <text evidence="6">The sequence shown here is derived from an EMBL/GenBank/DDBJ whole genome shotgun (WGS) entry which is preliminary data.</text>
</comment>
<evidence type="ECO:0000256" key="4">
    <source>
        <dbReference type="ARBA" id="ARBA00022840"/>
    </source>
</evidence>
<organism evidence="6">
    <name type="scientific">marine sediment metagenome</name>
    <dbReference type="NCBI Taxonomy" id="412755"/>
    <lineage>
        <taxon>unclassified sequences</taxon>
        <taxon>metagenomes</taxon>
        <taxon>ecological metagenomes</taxon>
    </lineage>
</organism>